<sequence length="220" mass="25781">MHNQTKLDQIICRASNKNYFTPLEPKHILKNHIQRHKKFFLIYPEPIRNSLSPVSIKNYKDSCLNPIVHFPSNLPKLANERKFSLLVTRDIPFPQESAIRSSLPPIQRSSDLVYTSFDVDRYSTIEKNYKEDDQDYKIQGENLILSALANKYRFKKRIIDPVLKQNKEESFIQIAHPKKIAKPENKFVKKKKIREIYKTKFVSTGENTDETSLNGWESEG</sequence>
<evidence type="ECO:0000313" key="1">
    <source>
        <dbReference type="EMBL" id="OMJ67079.1"/>
    </source>
</evidence>
<gene>
    <name evidence="1" type="ORF">SteCoe_35851</name>
</gene>
<dbReference type="Proteomes" id="UP000187209">
    <property type="component" value="Unassembled WGS sequence"/>
</dbReference>
<keyword evidence="2" id="KW-1185">Reference proteome</keyword>
<comment type="caution">
    <text evidence="1">The sequence shown here is derived from an EMBL/GenBank/DDBJ whole genome shotgun (WGS) entry which is preliminary data.</text>
</comment>
<reference evidence="1 2" key="1">
    <citation type="submission" date="2016-11" db="EMBL/GenBank/DDBJ databases">
        <title>The macronuclear genome of Stentor coeruleus: a giant cell with tiny introns.</title>
        <authorList>
            <person name="Slabodnick M."/>
            <person name="Ruby J.G."/>
            <person name="Reiff S.B."/>
            <person name="Swart E.C."/>
            <person name="Gosai S."/>
            <person name="Prabakaran S."/>
            <person name="Witkowska E."/>
            <person name="Larue G.E."/>
            <person name="Fisher S."/>
            <person name="Freeman R.M."/>
            <person name="Gunawardena J."/>
            <person name="Chu W."/>
            <person name="Stover N.A."/>
            <person name="Gregory B.D."/>
            <person name="Nowacki M."/>
            <person name="Derisi J."/>
            <person name="Roy S.W."/>
            <person name="Marshall W.F."/>
            <person name="Sood P."/>
        </authorList>
    </citation>
    <scope>NUCLEOTIDE SEQUENCE [LARGE SCALE GENOMIC DNA]</scope>
    <source>
        <strain evidence="1">WM001</strain>
    </source>
</reference>
<protein>
    <submittedName>
        <fullName evidence="1">Uncharacterized protein</fullName>
    </submittedName>
</protein>
<evidence type="ECO:0000313" key="2">
    <source>
        <dbReference type="Proteomes" id="UP000187209"/>
    </source>
</evidence>
<name>A0A1R2ARD8_9CILI</name>
<dbReference type="EMBL" id="MPUH01001568">
    <property type="protein sequence ID" value="OMJ67079.1"/>
    <property type="molecule type" value="Genomic_DNA"/>
</dbReference>
<dbReference type="AlphaFoldDB" id="A0A1R2ARD8"/>
<proteinExistence type="predicted"/>
<accession>A0A1R2ARD8</accession>
<organism evidence="1 2">
    <name type="scientific">Stentor coeruleus</name>
    <dbReference type="NCBI Taxonomy" id="5963"/>
    <lineage>
        <taxon>Eukaryota</taxon>
        <taxon>Sar</taxon>
        <taxon>Alveolata</taxon>
        <taxon>Ciliophora</taxon>
        <taxon>Postciliodesmatophora</taxon>
        <taxon>Heterotrichea</taxon>
        <taxon>Heterotrichida</taxon>
        <taxon>Stentoridae</taxon>
        <taxon>Stentor</taxon>
    </lineage>
</organism>